<dbReference type="Gene3D" id="1.20.120.1430">
    <property type="entry name" value="HP0721 helical bundle"/>
    <property type="match status" value="1"/>
</dbReference>
<gene>
    <name evidence="2" type="ORF">BCM31_00130</name>
</gene>
<keyword evidence="3" id="KW-1185">Reference proteome</keyword>
<keyword evidence="1" id="KW-0732">Signal</keyword>
<dbReference type="GeneID" id="97289375"/>
<feature type="chain" id="PRO_5014884932" description="DUF1104 domain-containing protein" evidence="1">
    <location>
        <begin position="20"/>
        <end position="140"/>
    </location>
</feature>
<dbReference type="AlphaFoldDB" id="A0A2N3PHP6"/>
<sequence>MKKLVVIALVGALSMSAFGADFSKVSNEKLIEISGSVAPKDYPDYKMEVFKRTQEMKVKDAEIFNERLREQRRNAHDAMSLKERREYRDAIRIETQKRIDAMSVKEAREKGLLKGPHHLYRDHRDGYHREFRDCVSCPRR</sequence>
<name>A0A2N3PHP6_9HELI</name>
<dbReference type="RefSeq" id="WP_006802011.1">
    <property type="nucleotide sequence ID" value="NZ_CABKOI010000021.1"/>
</dbReference>
<evidence type="ECO:0000313" key="3">
    <source>
        <dbReference type="Proteomes" id="UP000233350"/>
    </source>
</evidence>
<evidence type="ECO:0000256" key="1">
    <source>
        <dbReference type="SAM" id="SignalP"/>
    </source>
</evidence>
<dbReference type="Pfam" id="PF06518">
    <property type="entry name" value="DUF1104"/>
    <property type="match status" value="1"/>
</dbReference>
<dbReference type="InterPro" id="IPR009488">
    <property type="entry name" value="DUF1104"/>
</dbReference>
<evidence type="ECO:0008006" key="4">
    <source>
        <dbReference type="Google" id="ProtNLM"/>
    </source>
</evidence>
<protein>
    <recommendedName>
        <fullName evidence="4">DUF1104 domain-containing protein</fullName>
    </recommendedName>
</protein>
<feature type="signal peptide" evidence="1">
    <location>
        <begin position="1"/>
        <end position="19"/>
    </location>
</feature>
<proteinExistence type="predicted"/>
<evidence type="ECO:0000313" key="2">
    <source>
        <dbReference type="EMBL" id="PKT80090.1"/>
    </source>
</evidence>
<reference evidence="2 3" key="1">
    <citation type="submission" date="2016-07" db="EMBL/GenBank/DDBJ databases">
        <title>Detection of Helicobacter winghamensis from caecal content of red fox (Vulpes vulpes).</title>
        <authorList>
            <person name="Zanoni R.G."/>
            <person name="Florio D."/>
            <person name="Caffara M."/>
            <person name="Renzi M."/>
            <person name="Parisi A."/>
            <person name="Pasquali F."/>
            <person name="Manfreda G."/>
        </authorList>
    </citation>
    <scope>NUCLEOTIDE SEQUENCE [LARGE SCALE GENOMIC DNA]</scope>
    <source>
        <strain evidence="2 3">295_13</strain>
    </source>
</reference>
<dbReference type="Proteomes" id="UP000233350">
    <property type="component" value="Unassembled WGS sequence"/>
</dbReference>
<organism evidence="2 3">
    <name type="scientific">Helicobacter winghamensis</name>
    <dbReference type="NCBI Taxonomy" id="157268"/>
    <lineage>
        <taxon>Bacteria</taxon>
        <taxon>Pseudomonadati</taxon>
        <taxon>Campylobacterota</taxon>
        <taxon>Epsilonproteobacteria</taxon>
        <taxon>Campylobacterales</taxon>
        <taxon>Helicobacteraceae</taxon>
        <taxon>Helicobacter</taxon>
    </lineage>
</organism>
<dbReference type="STRING" id="556267.HWAG_00319"/>
<accession>A0A2N3PHP6</accession>
<dbReference type="InterPro" id="IPR038310">
    <property type="entry name" value="DUF1104_sf"/>
</dbReference>
<dbReference type="EMBL" id="MBPK01000044">
    <property type="protein sequence ID" value="PKT80090.1"/>
    <property type="molecule type" value="Genomic_DNA"/>
</dbReference>
<comment type="caution">
    <text evidence="2">The sequence shown here is derived from an EMBL/GenBank/DDBJ whole genome shotgun (WGS) entry which is preliminary data.</text>
</comment>